<dbReference type="SUPFAM" id="SSF56954">
    <property type="entry name" value="Outer membrane efflux proteins (OEP)"/>
    <property type="match status" value="1"/>
</dbReference>
<sequence>MNKLNFIIIALCVVFFHKLSAQEKEDRLKIDFTTDDLEELLMANHPIVKQINLLTETAKAQVVQAAGKFDPTIYSNFKNKNFGNTNYYNQWNNELKIPLWLAGADLKIAYDRNVGSYSNPQSRTNNEGLSAVGITIPLGQGFIIDGRRNTLRQAKAMLSYVEAEKIKQINTIWYQALSDYWNWYFAYKQYELLLEGVKLADKRFKAISEQTALGDKPRIDSVEAAVVVQERRIELSKYEVELQNAKIVLSNHLWNAQQLPVELPEHAVPYKADSTAILPDSKVILELLDSAKVAHPELVKLASKSQQLVFEERYRKEMLKPKLNISGTLISSRNGFNNFIPPEYDFKWHNYKLGFEFAFPLFIRSERGKLREVRIKQDHLQFERRIEERNIYNDIVRKYNDLSAYSKQIELQSVNVSNQELLLKGELNKFRLGESTLFVVNSRENKLIEMKIKQEKLFTDYRKALAELYYKAGTKF</sequence>
<evidence type="ECO:0000256" key="5">
    <source>
        <dbReference type="ARBA" id="ARBA00023237"/>
    </source>
</evidence>
<evidence type="ECO:0000313" key="7">
    <source>
        <dbReference type="Proteomes" id="UP000286246"/>
    </source>
</evidence>
<dbReference type="OrthoDB" id="581172at2"/>
<comment type="subcellular location">
    <subcellularLocation>
        <location evidence="1">Cell outer membrane</location>
    </subcellularLocation>
</comment>
<keyword evidence="7" id="KW-1185">Reference proteome</keyword>
<dbReference type="PANTHER" id="PTHR30026:SF23">
    <property type="entry name" value="TO APRF-PUTATIVE OUTER MEMBRANE EFFLUX PROTEIN OR SECRETED ALKALINE PHOSPHATASE-RELATED"/>
    <property type="match status" value="1"/>
</dbReference>
<proteinExistence type="predicted"/>
<dbReference type="GO" id="GO:0015288">
    <property type="term" value="F:porin activity"/>
    <property type="evidence" value="ECO:0007669"/>
    <property type="project" value="TreeGrafter"/>
</dbReference>
<name>A0A420BK09_SPHD1</name>
<dbReference type="Gene3D" id="1.20.1600.10">
    <property type="entry name" value="Outer membrane efflux proteins (OEP)"/>
    <property type="match status" value="1"/>
</dbReference>
<comment type="caution">
    <text evidence="6">The sequence shown here is derived from an EMBL/GenBank/DDBJ whole genome shotgun (WGS) entry which is preliminary data.</text>
</comment>
<keyword evidence="3" id="KW-0812">Transmembrane</keyword>
<evidence type="ECO:0000256" key="2">
    <source>
        <dbReference type="ARBA" id="ARBA00022452"/>
    </source>
</evidence>
<keyword evidence="5" id="KW-0998">Cell outer membrane</keyword>
<protein>
    <submittedName>
        <fullName evidence="6">Outer membrane protein TolC</fullName>
    </submittedName>
</protein>
<dbReference type="RefSeq" id="WP_120258526.1">
    <property type="nucleotide sequence ID" value="NZ_RAPY01000001.1"/>
</dbReference>
<dbReference type="Proteomes" id="UP000286246">
    <property type="component" value="Unassembled WGS sequence"/>
</dbReference>
<dbReference type="EMBL" id="RAPY01000001">
    <property type="protein sequence ID" value="RKE56916.1"/>
    <property type="molecule type" value="Genomic_DNA"/>
</dbReference>
<keyword evidence="2" id="KW-1134">Transmembrane beta strand</keyword>
<keyword evidence="4" id="KW-0472">Membrane</keyword>
<organism evidence="6 7">
    <name type="scientific">Sphingobacterium detergens</name>
    <dbReference type="NCBI Taxonomy" id="1145106"/>
    <lineage>
        <taxon>Bacteria</taxon>
        <taxon>Pseudomonadati</taxon>
        <taxon>Bacteroidota</taxon>
        <taxon>Sphingobacteriia</taxon>
        <taxon>Sphingobacteriales</taxon>
        <taxon>Sphingobacteriaceae</taxon>
        <taxon>Sphingobacterium</taxon>
    </lineage>
</organism>
<dbReference type="PANTHER" id="PTHR30026">
    <property type="entry name" value="OUTER MEMBRANE PROTEIN TOLC"/>
    <property type="match status" value="1"/>
</dbReference>
<dbReference type="GO" id="GO:0009279">
    <property type="term" value="C:cell outer membrane"/>
    <property type="evidence" value="ECO:0007669"/>
    <property type="project" value="UniProtKB-SubCell"/>
</dbReference>
<dbReference type="GO" id="GO:0015562">
    <property type="term" value="F:efflux transmembrane transporter activity"/>
    <property type="evidence" value="ECO:0007669"/>
    <property type="project" value="InterPro"/>
</dbReference>
<gene>
    <name evidence="6" type="ORF">DFQ12_1789</name>
</gene>
<evidence type="ECO:0000256" key="4">
    <source>
        <dbReference type="ARBA" id="ARBA00023136"/>
    </source>
</evidence>
<evidence type="ECO:0000256" key="3">
    <source>
        <dbReference type="ARBA" id="ARBA00022692"/>
    </source>
</evidence>
<evidence type="ECO:0000256" key="1">
    <source>
        <dbReference type="ARBA" id="ARBA00004442"/>
    </source>
</evidence>
<dbReference type="GO" id="GO:1990281">
    <property type="term" value="C:efflux pump complex"/>
    <property type="evidence" value="ECO:0007669"/>
    <property type="project" value="TreeGrafter"/>
</dbReference>
<evidence type="ECO:0000313" key="6">
    <source>
        <dbReference type="EMBL" id="RKE56916.1"/>
    </source>
</evidence>
<dbReference type="InterPro" id="IPR051906">
    <property type="entry name" value="TolC-like"/>
</dbReference>
<dbReference type="AlphaFoldDB" id="A0A420BK09"/>
<reference evidence="6 7" key="1">
    <citation type="submission" date="2018-09" db="EMBL/GenBank/DDBJ databases">
        <title>Genomic Encyclopedia of Type Strains, Phase III (KMG-III): the genomes of soil and plant-associated and newly described type strains.</title>
        <authorList>
            <person name="Whitman W."/>
        </authorList>
    </citation>
    <scope>NUCLEOTIDE SEQUENCE [LARGE SCALE GENOMIC DNA]</scope>
    <source>
        <strain evidence="6 7">CECT 7938</strain>
    </source>
</reference>
<accession>A0A420BK09</accession>